<comment type="caution">
    <text evidence="2">The sequence shown here is derived from an EMBL/GenBank/DDBJ whole genome shotgun (WGS) entry which is preliminary data.</text>
</comment>
<dbReference type="InterPro" id="IPR038765">
    <property type="entry name" value="Papain-like_cys_pep_sf"/>
</dbReference>
<dbReference type="SUPFAM" id="SSF54001">
    <property type="entry name" value="Cysteine proteinases"/>
    <property type="match status" value="1"/>
</dbReference>
<accession>A0A699YI39</accession>
<evidence type="ECO:0000313" key="3">
    <source>
        <dbReference type="Proteomes" id="UP000485058"/>
    </source>
</evidence>
<name>A0A699YI39_HAELA</name>
<gene>
    <name evidence="2" type="ORF">HaLaN_05082</name>
</gene>
<dbReference type="InterPro" id="IPR003323">
    <property type="entry name" value="OTU_dom"/>
</dbReference>
<dbReference type="AlphaFoldDB" id="A0A699YI39"/>
<feature type="domain" description="OTU" evidence="1">
    <location>
        <begin position="25"/>
        <end position="77"/>
    </location>
</feature>
<dbReference type="Proteomes" id="UP000485058">
    <property type="component" value="Unassembled WGS sequence"/>
</dbReference>
<dbReference type="EMBL" id="BLLF01000270">
    <property type="protein sequence ID" value="GFH09860.1"/>
    <property type="molecule type" value="Genomic_DNA"/>
</dbReference>
<sequence length="112" mass="12595">MCSTMLQDSDWKTVLATQVITRATTTLLKARITDDWEGYLQRMESEHVWGGEPELVVSVNIIKRPITVYRPVRGVVEPVITYGQELGRTPVSLLWGGAHYELLLPTRPTLGS</sequence>
<proteinExistence type="predicted"/>
<reference evidence="2 3" key="1">
    <citation type="submission" date="2020-02" db="EMBL/GenBank/DDBJ databases">
        <title>Draft genome sequence of Haematococcus lacustris strain NIES-144.</title>
        <authorList>
            <person name="Morimoto D."/>
            <person name="Nakagawa S."/>
            <person name="Yoshida T."/>
            <person name="Sawayama S."/>
        </authorList>
    </citation>
    <scope>NUCLEOTIDE SEQUENCE [LARGE SCALE GENOMIC DNA]</scope>
    <source>
        <strain evidence="2 3">NIES-144</strain>
    </source>
</reference>
<keyword evidence="3" id="KW-1185">Reference proteome</keyword>
<dbReference type="Gene3D" id="3.90.70.80">
    <property type="match status" value="1"/>
</dbReference>
<protein>
    <submittedName>
        <fullName evidence="2">OTU domain-containing protein</fullName>
    </submittedName>
</protein>
<evidence type="ECO:0000313" key="2">
    <source>
        <dbReference type="EMBL" id="GFH09860.1"/>
    </source>
</evidence>
<organism evidence="2 3">
    <name type="scientific">Haematococcus lacustris</name>
    <name type="common">Green alga</name>
    <name type="synonym">Haematococcus pluvialis</name>
    <dbReference type="NCBI Taxonomy" id="44745"/>
    <lineage>
        <taxon>Eukaryota</taxon>
        <taxon>Viridiplantae</taxon>
        <taxon>Chlorophyta</taxon>
        <taxon>core chlorophytes</taxon>
        <taxon>Chlorophyceae</taxon>
        <taxon>CS clade</taxon>
        <taxon>Chlamydomonadales</taxon>
        <taxon>Haematococcaceae</taxon>
        <taxon>Haematococcus</taxon>
    </lineage>
</organism>
<evidence type="ECO:0000259" key="1">
    <source>
        <dbReference type="Pfam" id="PF02338"/>
    </source>
</evidence>
<dbReference type="Pfam" id="PF02338">
    <property type="entry name" value="OTU"/>
    <property type="match status" value="1"/>
</dbReference>